<gene>
    <name evidence="2" type="ORF">CTOB1V02_LOCUS17459</name>
</gene>
<reference evidence="2" key="1">
    <citation type="submission" date="2020-11" db="EMBL/GenBank/DDBJ databases">
        <authorList>
            <person name="Tran Van P."/>
        </authorList>
    </citation>
    <scope>NUCLEOTIDE SEQUENCE</scope>
</reference>
<dbReference type="PANTHER" id="PTHR30270:SF0">
    <property type="entry name" value="THIAMINE-MONOPHOSPHATE KINASE"/>
    <property type="match status" value="1"/>
</dbReference>
<proteinExistence type="predicted"/>
<dbReference type="Pfam" id="PF00586">
    <property type="entry name" value="AIRS"/>
    <property type="match status" value="1"/>
</dbReference>
<dbReference type="AlphaFoldDB" id="A0A7R8X2L7"/>
<dbReference type="Gene3D" id="3.30.1330.10">
    <property type="entry name" value="PurM-like, N-terminal domain"/>
    <property type="match status" value="1"/>
</dbReference>
<dbReference type="InterPro" id="IPR036676">
    <property type="entry name" value="PurM-like_C_sf"/>
</dbReference>
<dbReference type="CDD" id="cd02194">
    <property type="entry name" value="ThiL"/>
    <property type="match status" value="1"/>
</dbReference>
<feature type="domain" description="PurM-like N-terminal" evidence="1">
    <location>
        <begin position="16"/>
        <end position="126"/>
    </location>
</feature>
<name>A0A7R8X2L7_9CRUS</name>
<dbReference type="OrthoDB" id="10266366at2759"/>
<sequence>FQQPFKTAENVIVGIGDDAAVTQIPADQQLVTTVDTLVAGVHFPPDTAAADIGYKSLAVSLSDLAAMGASPQWFTLALTLPQNNPAWLAQFSQGLQEIAQLGEITLIGGDTTRGQLTITIQAMGFVPLGQALLRSTAQVDDDIYVSGTVGDAAMGLAMLQQKLPQDLNEGAFFRARLNRPTPRNAAGIAL</sequence>
<dbReference type="SUPFAM" id="SSF55326">
    <property type="entry name" value="PurM N-terminal domain-like"/>
    <property type="match status" value="1"/>
</dbReference>
<dbReference type="PANTHER" id="PTHR30270">
    <property type="entry name" value="THIAMINE-MONOPHOSPHATE KINASE"/>
    <property type="match status" value="1"/>
</dbReference>
<dbReference type="EMBL" id="OB734826">
    <property type="protein sequence ID" value="CAD7239644.1"/>
    <property type="molecule type" value="Genomic_DNA"/>
</dbReference>
<dbReference type="InterPro" id="IPR036921">
    <property type="entry name" value="PurM-like_N_sf"/>
</dbReference>
<dbReference type="InterPro" id="IPR016188">
    <property type="entry name" value="PurM-like_N"/>
</dbReference>
<dbReference type="NCBIfam" id="TIGR01379">
    <property type="entry name" value="thiL"/>
    <property type="match status" value="1"/>
</dbReference>
<dbReference type="GO" id="GO:0009228">
    <property type="term" value="P:thiamine biosynthetic process"/>
    <property type="evidence" value="ECO:0007669"/>
    <property type="project" value="InterPro"/>
</dbReference>
<protein>
    <recommendedName>
        <fullName evidence="1">PurM-like N-terminal domain-containing protein</fullName>
    </recommendedName>
</protein>
<evidence type="ECO:0000313" key="2">
    <source>
        <dbReference type="EMBL" id="CAD7239644.1"/>
    </source>
</evidence>
<feature type="non-terminal residue" evidence="2">
    <location>
        <position position="1"/>
    </location>
</feature>
<accession>A0A7R8X2L7</accession>
<evidence type="ECO:0000259" key="1">
    <source>
        <dbReference type="Pfam" id="PF00586"/>
    </source>
</evidence>
<dbReference type="InterPro" id="IPR006283">
    <property type="entry name" value="ThiL-like"/>
</dbReference>
<organism evidence="2">
    <name type="scientific">Cyprideis torosa</name>
    <dbReference type="NCBI Taxonomy" id="163714"/>
    <lineage>
        <taxon>Eukaryota</taxon>
        <taxon>Metazoa</taxon>
        <taxon>Ecdysozoa</taxon>
        <taxon>Arthropoda</taxon>
        <taxon>Crustacea</taxon>
        <taxon>Oligostraca</taxon>
        <taxon>Ostracoda</taxon>
        <taxon>Podocopa</taxon>
        <taxon>Podocopida</taxon>
        <taxon>Cytherocopina</taxon>
        <taxon>Cytheroidea</taxon>
        <taxon>Cytherideidae</taxon>
        <taxon>Cyprideis</taxon>
    </lineage>
</organism>
<dbReference type="GO" id="GO:0009030">
    <property type="term" value="F:thiamine-phosphate kinase activity"/>
    <property type="evidence" value="ECO:0007669"/>
    <property type="project" value="InterPro"/>
</dbReference>
<dbReference type="SUPFAM" id="SSF56042">
    <property type="entry name" value="PurM C-terminal domain-like"/>
    <property type="match status" value="1"/>
</dbReference>
<feature type="non-terminal residue" evidence="2">
    <location>
        <position position="190"/>
    </location>
</feature>
<dbReference type="Gene3D" id="3.90.650.10">
    <property type="entry name" value="PurM-like C-terminal domain"/>
    <property type="match status" value="1"/>
</dbReference>